<feature type="region of interest" description="Disordered" evidence="5">
    <location>
        <begin position="197"/>
        <end position="249"/>
    </location>
</feature>
<feature type="region of interest" description="Disordered" evidence="5">
    <location>
        <begin position="75"/>
        <end position="113"/>
    </location>
</feature>
<evidence type="ECO:0000256" key="6">
    <source>
        <dbReference type="SAM" id="Phobius"/>
    </source>
</evidence>
<feature type="transmembrane region" description="Helical" evidence="6">
    <location>
        <begin position="120"/>
        <end position="144"/>
    </location>
</feature>
<comment type="subcellular location">
    <subcellularLocation>
        <location evidence="1">Membrane</location>
        <topology evidence="1">Single-pass membrane protein</topology>
    </subcellularLocation>
</comment>
<gene>
    <name evidence="7" type="ORF">K460DRAFT_370611</name>
</gene>
<keyword evidence="2 6" id="KW-0812">Transmembrane</keyword>
<protein>
    <submittedName>
        <fullName evidence="7">Uncharacterized protein</fullName>
    </submittedName>
</protein>
<name>A0A9P4L490_9PLEO</name>
<dbReference type="OrthoDB" id="3800224at2759"/>
<evidence type="ECO:0000313" key="8">
    <source>
        <dbReference type="Proteomes" id="UP000800039"/>
    </source>
</evidence>
<organism evidence="7 8">
    <name type="scientific">Cucurbitaria berberidis CBS 394.84</name>
    <dbReference type="NCBI Taxonomy" id="1168544"/>
    <lineage>
        <taxon>Eukaryota</taxon>
        <taxon>Fungi</taxon>
        <taxon>Dikarya</taxon>
        <taxon>Ascomycota</taxon>
        <taxon>Pezizomycotina</taxon>
        <taxon>Dothideomycetes</taxon>
        <taxon>Pleosporomycetidae</taxon>
        <taxon>Pleosporales</taxon>
        <taxon>Pleosporineae</taxon>
        <taxon>Cucurbitariaceae</taxon>
        <taxon>Cucurbitaria</taxon>
    </lineage>
</organism>
<dbReference type="InterPro" id="IPR051694">
    <property type="entry name" value="Immunoregulatory_rcpt-like"/>
</dbReference>
<evidence type="ECO:0000256" key="1">
    <source>
        <dbReference type="ARBA" id="ARBA00004167"/>
    </source>
</evidence>
<feature type="compositionally biased region" description="Polar residues" evidence="5">
    <location>
        <begin position="75"/>
        <end position="87"/>
    </location>
</feature>
<keyword evidence="4 6" id="KW-0472">Membrane</keyword>
<evidence type="ECO:0000256" key="5">
    <source>
        <dbReference type="SAM" id="MobiDB-lite"/>
    </source>
</evidence>
<evidence type="ECO:0000256" key="3">
    <source>
        <dbReference type="ARBA" id="ARBA00022989"/>
    </source>
</evidence>
<keyword evidence="8" id="KW-1185">Reference proteome</keyword>
<evidence type="ECO:0000313" key="7">
    <source>
        <dbReference type="EMBL" id="KAF1840638.1"/>
    </source>
</evidence>
<dbReference type="Proteomes" id="UP000800039">
    <property type="component" value="Unassembled WGS sequence"/>
</dbReference>
<keyword evidence="3 6" id="KW-1133">Transmembrane helix</keyword>
<dbReference type="PANTHER" id="PTHR15549">
    <property type="entry name" value="PAIRED IMMUNOGLOBULIN-LIKE TYPE 2 RECEPTOR"/>
    <property type="match status" value="1"/>
</dbReference>
<dbReference type="GO" id="GO:0071944">
    <property type="term" value="C:cell periphery"/>
    <property type="evidence" value="ECO:0007669"/>
    <property type="project" value="UniProtKB-ARBA"/>
</dbReference>
<dbReference type="GeneID" id="63851449"/>
<proteinExistence type="predicted"/>
<dbReference type="GO" id="GO:0016020">
    <property type="term" value="C:membrane"/>
    <property type="evidence" value="ECO:0007669"/>
    <property type="project" value="UniProtKB-SubCell"/>
</dbReference>
<comment type="caution">
    <text evidence="7">The sequence shown here is derived from an EMBL/GenBank/DDBJ whole genome shotgun (WGS) entry which is preliminary data.</text>
</comment>
<accession>A0A9P4L490</accession>
<dbReference type="EMBL" id="ML976619">
    <property type="protein sequence ID" value="KAF1840638.1"/>
    <property type="molecule type" value="Genomic_DNA"/>
</dbReference>
<evidence type="ECO:0000256" key="2">
    <source>
        <dbReference type="ARBA" id="ARBA00022692"/>
    </source>
</evidence>
<evidence type="ECO:0000256" key="4">
    <source>
        <dbReference type="ARBA" id="ARBA00023136"/>
    </source>
</evidence>
<feature type="compositionally biased region" description="Low complexity" evidence="5">
    <location>
        <begin position="88"/>
        <end position="111"/>
    </location>
</feature>
<dbReference type="RefSeq" id="XP_040783201.1">
    <property type="nucleotide sequence ID" value="XM_040934198.1"/>
</dbReference>
<sequence>MYTSCSSGYMIAAGTSSYCGISGATGGASSSYCSNHVLLPTLSAKQGGQSWYWCDTAPLTGHLFYAKEPPQPTLISASITRPTSDARTTASDNSPPTATSTAPPLASTLPSNNGGSSTPVGAIAGGVVGGIAVLGAIAFAIFWIMRRDRKRREAAAYQAAPLIGPHTSYQQSPGYLPQAEYFATSPYRANEQKPQPFVQHGQYPQSYPLGPYDPHVSQQYAGSPPPPHELGVPTEITPQELPAQHISPK</sequence>
<dbReference type="AlphaFoldDB" id="A0A9P4L490"/>
<reference evidence="7" key="1">
    <citation type="submission" date="2020-01" db="EMBL/GenBank/DDBJ databases">
        <authorList>
            <consortium name="DOE Joint Genome Institute"/>
            <person name="Haridas S."/>
            <person name="Albert R."/>
            <person name="Binder M."/>
            <person name="Bloem J."/>
            <person name="Labutti K."/>
            <person name="Salamov A."/>
            <person name="Andreopoulos B."/>
            <person name="Baker S.E."/>
            <person name="Barry K."/>
            <person name="Bills G."/>
            <person name="Bluhm B.H."/>
            <person name="Cannon C."/>
            <person name="Castanera R."/>
            <person name="Culley D.E."/>
            <person name="Daum C."/>
            <person name="Ezra D."/>
            <person name="Gonzalez J.B."/>
            <person name="Henrissat B."/>
            <person name="Kuo A."/>
            <person name="Liang C."/>
            <person name="Lipzen A."/>
            <person name="Lutzoni F."/>
            <person name="Magnuson J."/>
            <person name="Mondo S."/>
            <person name="Nolan M."/>
            <person name="Ohm R."/>
            <person name="Pangilinan J."/>
            <person name="Park H.-J."/>
            <person name="Ramirez L."/>
            <person name="Alfaro M."/>
            <person name="Sun H."/>
            <person name="Tritt A."/>
            <person name="Yoshinaga Y."/>
            <person name="Zwiers L.-H."/>
            <person name="Turgeon B.G."/>
            <person name="Goodwin S.B."/>
            <person name="Spatafora J.W."/>
            <person name="Crous P.W."/>
            <person name="Grigoriev I.V."/>
        </authorList>
    </citation>
    <scope>NUCLEOTIDE SEQUENCE</scope>
    <source>
        <strain evidence="7">CBS 394.84</strain>
    </source>
</reference>